<dbReference type="GO" id="GO:0009401">
    <property type="term" value="P:phosphoenolpyruvate-dependent sugar phosphotransferase system"/>
    <property type="evidence" value="ECO:0007669"/>
    <property type="project" value="InterPro"/>
</dbReference>
<gene>
    <name evidence="3" type="ORF">TK11N_13470</name>
    <name evidence="4" type="ORF">TK2N_13200</name>
</gene>
<proteinExistence type="predicted"/>
<dbReference type="InterPro" id="IPR003501">
    <property type="entry name" value="PTS_EIIB_2/3"/>
</dbReference>
<sequence>MSNKTIKIFVACGSGIATSTLVQEKVKKFFTEETDIKPVITKGNLNQIGSQDNKVDLILVTSSYKKDTKSPIIQVTNLISGVNEEKTKKEILAKSEELAK</sequence>
<dbReference type="PROSITE" id="PS51099">
    <property type="entry name" value="PTS_EIIB_TYPE_2"/>
    <property type="match status" value="1"/>
</dbReference>
<evidence type="ECO:0000313" key="5">
    <source>
        <dbReference type="Proteomes" id="UP000886597"/>
    </source>
</evidence>
<evidence type="ECO:0000313" key="6">
    <source>
        <dbReference type="Proteomes" id="UP000886607"/>
    </source>
</evidence>
<name>A0AAN4UBK8_9ENTE</name>
<accession>A0AAN4UBK8</accession>
<comment type="caution">
    <text evidence="4">The sequence shown here is derived from an EMBL/GenBank/DDBJ whole genome shotgun (WGS) entry which is preliminary data.</text>
</comment>
<reference evidence="4" key="2">
    <citation type="journal article" date="2020" name="Int. Dairy J.">
        <title>Lactic acid bacterial diversity in Brie cheese focusing on salt concentration and pH of isolation medium and characterisation of halophilic and alkaliphilic lactic acid bacterial isolates.</title>
        <authorList>
            <person name="Unno R."/>
            <person name="Matsutani M."/>
            <person name="Suzuki T."/>
            <person name="Kodama K."/>
            <person name="Matsushita H."/>
            <person name="Yamasato K."/>
            <person name="Koizumi Y."/>
            <person name="Ishikawa M."/>
        </authorList>
    </citation>
    <scope>NUCLEOTIDE SEQUENCE</scope>
    <source>
        <strain evidence="4">7C1</strain>
        <strain evidence="3">8C4</strain>
    </source>
</reference>
<evidence type="ECO:0000313" key="3">
    <source>
        <dbReference type="EMBL" id="GEQ49495.1"/>
    </source>
</evidence>
<keyword evidence="1" id="KW-0808">Transferase</keyword>
<dbReference type="InterPro" id="IPR013011">
    <property type="entry name" value="PTS_EIIB_2"/>
</dbReference>
<dbReference type="Proteomes" id="UP000886607">
    <property type="component" value="Unassembled WGS sequence"/>
</dbReference>
<dbReference type="EMBL" id="BKBO01000019">
    <property type="protein sequence ID" value="GEQ49495.1"/>
    <property type="molecule type" value="Genomic_DNA"/>
</dbReference>
<dbReference type="EMBL" id="BKBQ01000018">
    <property type="protein sequence ID" value="GEQ54476.1"/>
    <property type="molecule type" value="Genomic_DNA"/>
</dbReference>
<evidence type="ECO:0000256" key="1">
    <source>
        <dbReference type="ARBA" id="ARBA00022679"/>
    </source>
</evidence>
<dbReference type="Gene3D" id="3.40.50.2300">
    <property type="match status" value="1"/>
</dbReference>
<dbReference type="RefSeq" id="WP_124005857.1">
    <property type="nucleotide sequence ID" value="NZ_BJYN01000022.1"/>
</dbReference>
<dbReference type="GO" id="GO:0008982">
    <property type="term" value="F:protein-N(PI)-phosphohistidine-sugar phosphotransferase activity"/>
    <property type="evidence" value="ECO:0007669"/>
    <property type="project" value="InterPro"/>
</dbReference>
<dbReference type="Pfam" id="PF02302">
    <property type="entry name" value="PTS_IIB"/>
    <property type="match status" value="1"/>
</dbReference>
<keyword evidence="6" id="KW-1185">Reference proteome</keyword>
<dbReference type="InterPro" id="IPR036095">
    <property type="entry name" value="PTS_EIIB-like_sf"/>
</dbReference>
<feature type="domain" description="PTS EIIB type-2" evidence="2">
    <location>
        <begin position="6"/>
        <end position="99"/>
    </location>
</feature>
<dbReference type="SUPFAM" id="SSF52794">
    <property type="entry name" value="PTS system IIB component-like"/>
    <property type="match status" value="1"/>
</dbReference>
<organism evidence="4 5">
    <name type="scientific">Tetragenococcus koreensis</name>
    <dbReference type="NCBI Taxonomy" id="290335"/>
    <lineage>
        <taxon>Bacteria</taxon>
        <taxon>Bacillati</taxon>
        <taxon>Bacillota</taxon>
        <taxon>Bacilli</taxon>
        <taxon>Lactobacillales</taxon>
        <taxon>Enterococcaceae</taxon>
        <taxon>Tetragenococcus</taxon>
    </lineage>
</organism>
<evidence type="ECO:0000259" key="2">
    <source>
        <dbReference type="PROSITE" id="PS51099"/>
    </source>
</evidence>
<dbReference type="Proteomes" id="UP000886597">
    <property type="component" value="Unassembled WGS sequence"/>
</dbReference>
<protein>
    <submittedName>
        <fullName evidence="4">Galactitol-specific PTS system IIB component</fullName>
    </submittedName>
</protein>
<dbReference type="KEGG" id="tkr:C7K43_05000"/>
<dbReference type="AlphaFoldDB" id="A0AAN4UBK8"/>
<reference evidence="4" key="1">
    <citation type="submission" date="2019-08" db="EMBL/GenBank/DDBJ databases">
        <authorList>
            <person name="Ishikawa M."/>
            <person name="Suzuki T."/>
            <person name="Matsutani M."/>
        </authorList>
    </citation>
    <scope>NUCLEOTIDE SEQUENCE</scope>
    <source>
        <strain evidence="4">7C1</strain>
        <strain evidence="3">8C4</strain>
    </source>
</reference>
<dbReference type="GeneID" id="69985298"/>
<evidence type="ECO:0000313" key="4">
    <source>
        <dbReference type="EMBL" id="GEQ54476.1"/>
    </source>
</evidence>